<evidence type="ECO:0000256" key="3">
    <source>
        <dbReference type="ARBA" id="ARBA00023163"/>
    </source>
</evidence>
<keyword evidence="1" id="KW-0805">Transcription regulation</keyword>
<keyword evidence="2 4" id="KW-0238">DNA-binding</keyword>
<keyword evidence="3" id="KW-0804">Transcription</keyword>
<dbReference type="RefSeq" id="WP_213246823.1">
    <property type="nucleotide sequence ID" value="NZ_CP045806.1"/>
</dbReference>
<dbReference type="EMBL" id="CP045809">
    <property type="protein sequence ID" value="QHN37308.1"/>
    <property type="molecule type" value="Genomic_DNA"/>
</dbReference>
<dbReference type="Proteomes" id="UP001059836">
    <property type="component" value="Chromosome"/>
</dbReference>
<reference evidence="7" key="1">
    <citation type="journal article" date="2021" name="Nat. Microbiol.">
        <title>Cocultivation of an ultrasmall environmental parasitic bacterium with lytic ability against bacteria associated with wastewater foams.</title>
        <authorList>
            <person name="Batinovic S."/>
            <person name="Rose J.J.A."/>
            <person name="Ratcliffe J."/>
            <person name="Seviour R.J."/>
            <person name="Petrovski S."/>
        </authorList>
    </citation>
    <scope>NUCLEOTIDE SEQUENCE</scope>
    <source>
        <strain evidence="7">CON9</strain>
    </source>
</reference>
<evidence type="ECO:0000313" key="7">
    <source>
        <dbReference type="EMBL" id="QHN37308.1"/>
    </source>
</evidence>
<dbReference type="InterPro" id="IPR009057">
    <property type="entry name" value="Homeodomain-like_sf"/>
</dbReference>
<protein>
    <submittedName>
        <fullName evidence="7">TetR family transcriptional regulator</fullName>
    </submittedName>
</protein>
<evidence type="ECO:0000256" key="4">
    <source>
        <dbReference type="PROSITE-ProRule" id="PRU00335"/>
    </source>
</evidence>
<dbReference type="PROSITE" id="PS50977">
    <property type="entry name" value="HTH_TETR_2"/>
    <property type="match status" value="1"/>
</dbReference>
<sequence>MVRVPPRQRLTPEERRSFLLDVGVRVFSERPFEETSMEDIATEAGVSRRLLYHYFPTKAEYFGAIWQRVHVHLRQVVSAAEAPTVRDRVEAALVAYIDFFQEHLPLVLISNRSSIASDPAVRNPVNQNFDALCAGFLDAAGVCDEGRAAAEVGFAGWIVYVREVALAALVDGRISLSACHEMCMGVLDAAVGTQVDLRVPPRDALCSRAPVSPGTASHATSAATGEVSV</sequence>
<evidence type="ECO:0000313" key="8">
    <source>
        <dbReference type="Proteomes" id="UP001059836"/>
    </source>
</evidence>
<evidence type="ECO:0000256" key="1">
    <source>
        <dbReference type="ARBA" id="ARBA00023015"/>
    </source>
</evidence>
<dbReference type="SUPFAM" id="SSF46689">
    <property type="entry name" value="Homeodomain-like"/>
    <property type="match status" value="1"/>
</dbReference>
<name>A0ABX6IMZ3_9ACTN</name>
<dbReference type="Gene3D" id="1.10.357.10">
    <property type="entry name" value="Tetracycline Repressor, domain 2"/>
    <property type="match status" value="1"/>
</dbReference>
<dbReference type="PRINTS" id="PR00455">
    <property type="entry name" value="HTHTETR"/>
</dbReference>
<feature type="DNA-binding region" description="H-T-H motif" evidence="4">
    <location>
        <begin position="36"/>
        <end position="55"/>
    </location>
</feature>
<organism evidence="7 8">
    <name type="scientific">Gordonia pseudamarae</name>
    <dbReference type="NCBI Taxonomy" id="2831662"/>
    <lineage>
        <taxon>Bacteria</taxon>
        <taxon>Bacillati</taxon>
        <taxon>Actinomycetota</taxon>
        <taxon>Actinomycetes</taxon>
        <taxon>Mycobacteriales</taxon>
        <taxon>Gordoniaceae</taxon>
        <taxon>Gordonia</taxon>
    </lineage>
</organism>
<evidence type="ECO:0000259" key="6">
    <source>
        <dbReference type="PROSITE" id="PS50977"/>
    </source>
</evidence>
<feature type="domain" description="HTH tetR-type" evidence="6">
    <location>
        <begin position="13"/>
        <end position="73"/>
    </location>
</feature>
<accession>A0ABX6IMZ3</accession>
<dbReference type="Pfam" id="PF00440">
    <property type="entry name" value="TetR_N"/>
    <property type="match status" value="1"/>
</dbReference>
<dbReference type="PANTHER" id="PTHR30055:SF234">
    <property type="entry name" value="HTH-TYPE TRANSCRIPTIONAL REGULATOR BETI"/>
    <property type="match status" value="1"/>
</dbReference>
<evidence type="ECO:0000256" key="2">
    <source>
        <dbReference type="ARBA" id="ARBA00023125"/>
    </source>
</evidence>
<dbReference type="InterPro" id="IPR001647">
    <property type="entry name" value="HTH_TetR"/>
</dbReference>
<gene>
    <name evidence="7" type="ORF">GII31_03395</name>
</gene>
<feature type="region of interest" description="Disordered" evidence="5">
    <location>
        <begin position="209"/>
        <end position="229"/>
    </location>
</feature>
<evidence type="ECO:0000256" key="5">
    <source>
        <dbReference type="SAM" id="MobiDB-lite"/>
    </source>
</evidence>
<dbReference type="PANTHER" id="PTHR30055">
    <property type="entry name" value="HTH-TYPE TRANSCRIPTIONAL REGULATOR RUTR"/>
    <property type="match status" value="1"/>
</dbReference>
<dbReference type="InterPro" id="IPR050109">
    <property type="entry name" value="HTH-type_TetR-like_transc_reg"/>
</dbReference>
<feature type="compositionally biased region" description="Low complexity" evidence="5">
    <location>
        <begin position="215"/>
        <end position="229"/>
    </location>
</feature>
<proteinExistence type="predicted"/>
<keyword evidence="8" id="KW-1185">Reference proteome</keyword>